<dbReference type="CDD" id="cd01335">
    <property type="entry name" value="Radical_SAM"/>
    <property type="match status" value="1"/>
</dbReference>
<evidence type="ECO:0000313" key="8">
    <source>
        <dbReference type="Proteomes" id="UP000823990"/>
    </source>
</evidence>
<evidence type="ECO:0000256" key="4">
    <source>
        <dbReference type="ARBA" id="ARBA00023014"/>
    </source>
</evidence>
<dbReference type="GO" id="GO:0051536">
    <property type="term" value="F:iron-sulfur cluster binding"/>
    <property type="evidence" value="ECO:0007669"/>
    <property type="project" value="UniProtKB-KW"/>
</dbReference>
<accession>A0A9D1Q2C2</accession>
<dbReference type="InterPro" id="IPR013785">
    <property type="entry name" value="Aldolase_TIM"/>
</dbReference>
<dbReference type="Pfam" id="PF04055">
    <property type="entry name" value="Radical_SAM"/>
    <property type="match status" value="1"/>
</dbReference>
<comment type="cofactor">
    <cofactor evidence="5">
        <name>[4Fe-4S] cluster</name>
        <dbReference type="ChEBI" id="CHEBI:49883"/>
    </cofactor>
    <text evidence="5">Binds 1 [4Fe-4S] cluster. The cluster is coordinated with 3 cysteines and an exchangeable S-adenosyl-L-methionine.</text>
</comment>
<reference evidence="7" key="2">
    <citation type="submission" date="2021-04" db="EMBL/GenBank/DDBJ databases">
        <authorList>
            <person name="Gilroy R."/>
        </authorList>
    </citation>
    <scope>NUCLEOTIDE SEQUENCE</scope>
    <source>
        <strain evidence="7">12435</strain>
    </source>
</reference>
<dbReference type="InterPro" id="IPR058240">
    <property type="entry name" value="rSAM_sf"/>
</dbReference>
<dbReference type="Proteomes" id="UP000823990">
    <property type="component" value="Unassembled WGS sequence"/>
</dbReference>
<feature type="binding site" evidence="5">
    <location>
        <position position="68"/>
    </location>
    <ligand>
        <name>[4Fe-4S] cluster</name>
        <dbReference type="ChEBI" id="CHEBI:49883"/>
        <note>4Fe-4S-S-AdoMet</note>
    </ligand>
</feature>
<organism evidence="7 8">
    <name type="scientific">Candidatus Protoclostridium stercorigallinarum</name>
    <dbReference type="NCBI Taxonomy" id="2838741"/>
    <lineage>
        <taxon>Bacteria</taxon>
        <taxon>Bacillati</taxon>
        <taxon>Bacillota</taxon>
        <taxon>Clostridia</taxon>
        <taxon>Candidatus Protoclostridium</taxon>
    </lineage>
</organism>
<evidence type="ECO:0000313" key="7">
    <source>
        <dbReference type="EMBL" id="HIW02972.1"/>
    </source>
</evidence>
<dbReference type="PIRSF" id="PIRSF004869">
    <property type="entry name" value="PflX_prd"/>
    <property type="match status" value="1"/>
</dbReference>
<dbReference type="EMBL" id="DXHS01000107">
    <property type="protein sequence ID" value="HIW02972.1"/>
    <property type="molecule type" value="Genomic_DNA"/>
</dbReference>
<evidence type="ECO:0000256" key="3">
    <source>
        <dbReference type="ARBA" id="ARBA00023004"/>
    </source>
</evidence>
<comment type="caution">
    <text evidence="7">The sequence shown here is derived from an EMBL/GenBank/DDBJ whole genome shotgun (WGS) entry which is preliminary data.</text>
</comment>
<dbReference type="PANTHER" id="PTHR43075">
    <property type="entry name" value="FORMATE LYASE ACTIVATING ENZYME, PUTATIVE (AFU_ORTHOLOGUE AFUA_2G15630)-RELATED"/>
    <property type="match status" value="1"/>
</dbReference>
<dbReference type="SUPFAM" id="SSF102114">
    <property type="entry name" value="Radical SAM enzymes"/>
    <property type="match status" value="1"/>
</dbReference>
<feature type="binding site" evidence="5">
    <location>
        <position position="65"/>
    </location>
    <ligand>
        <name>[4Fe-4S] cluster</name>
        <dbReference type="ChEBI" id="CHEBI:49883"/>
        <note>4Fe-4S-S-AdoMet</note>
    </ligand>
</feature>
<keyword evidence="2 5" id="KW-0479">Metal-binding</keyword>
<gene>
    <name evidence="7" type="ORF">H9892_06500</name>
</gene>
<name>A0A9D1Q2C2_9FIRM</name>
<dbReference type="SFLD" id="SFLDS00029">
    <property type="entry name" value="Radical_SAM"/>
    <property type="match status" value="1"/>
</dbReference>
<dbReference type="InterPro" id="IPR040085">
    <property type="entry name" value="MJ0674-like"/>
</dbReference>
<evidence type="ECO:0000256" key="5">
    <source>
        <dbReference type="PIRSR" id="PIRSR004869-50"/>
    </source>
</evidence>
<evidence type="ECO:0000256" key="2">
    <source>
        <dbReference type="ARBA" id="ARBA00022723"/>
    </source>
</evidence>
<dbReference type="GO" id="GO:0046872">
    <property type="term" value="F:metal ion binding"/>
    <property type="evidence" value="ECO:0007669"/>
    <property type="project" value="UniProtKB-KW"/>
</dbReference>
<proteinExistence type="predicted"/>
<evidence type="ECO:0000256" key="1">
    <source>
        <dbReference type="ARBA" id="ARBA00022691"/>
    </source>
</evidence>
<keyword evidence="4 5" id="KW-0411">Iron-sulfur</keyword>
<evidence type="ECO:0000259" key="6">
    <source>
        <dbReference type="Pfam" id="PF04055"/>
    </source>
</evidence>
<protein>
    <submittedName>
        <fullName evidence="7">Radical SAM protein</fullName>
    </submittedName>
</protein>
<keyword evidence="1 5" id="KW-0949">S-adenosyl-L-methionine</keyword>
<reference evidence="7" key="1">
    <citation type="journal article" date="2021" name="PeerJ">
        <title>Extensive microbial diversity within the chicken gut microbiome revealed by metagenomics and culture.</title>
        <authorList>
            <person name="Gilroy R."/>
            <person name="Ravi A."/>
            <person name="Getino M."/>
            <person name="Pursley I."/>
            <person name="Horton D.L."/>
            <person name="Alikhan N.F."/>
            <person name="Baker D."/>
            <person name="Gharbi K."/>
            <person name="Hall N."/>
            <person name="Watson M."/>
            <person name="Adriaenssens E.M."/>
            <person name="Foster-Nyarko E."/>
            <person name="Jarju S."/>
            <person name="Secka A."/>
            <person name="Antonio M."/>
            <person name="Oren A."/>
            <person name="Chaudhuri R.R."/>
            <person name="La Ragione R."/>
            <person name="Hildebrand F."/>
            <person name="Pallen M.J."/>
        </authorList>
    </citation>
    <scope>NUCLEOTIDE SEQUENCE</scope>
    <source>
        <strain evidence="7">12435</strain>
    </source>
</reference>
<dbReference type="SFLD" id="SFLDG01099">
    <property type="entry name" value="Uncharacterised_Radical_SAM_Su"/>
    <property type="match status" value="1"/>
</dbReference>
<dbReference type="InterPro" id="IPR007197">
    <property type="entry name" value="rSAM"/>
</dbReference>
<dbReference type="AlphaFoldDB" id="A0A9D1Q2C2"/>
<sequence length="294" mass="32814">MFSGYENCMLCPRRCGTDRRERAGFCGAPAGAVVARTMLHLWEEPCISGMRGSGAVFFSGCNLRCTYCQNRDISVAIKGRRMTDEELAEEFLRPEREGAHNIDLITAAPYLPSVINALDIAKRNGLSIPVAYNTGGYEREEAIDALSPYVDVWLPDFKYASPALAAKYSHAADYPDIALRAIKRMCELAGPPVFGEDGMMKRGVVVRHLVLPGHRDDSKEVMKRLSEIGADRFILSLMRQYTPDFADESCDLRRRVTTFEYNDVLSFARELGLDGYMQSAESATSAYTPDFDRS</sequence>
<dbReference type="Gene3D" id="3.20.20.70">
    <property type="entry name" value="Aldolase class I"/>
    <property type="match status" value="1"/>
</dbReference>
<feature type="binding site" evidence="5">
    <location>
        <position position="61"/>
    </location>
    <ligand>
        <name>[4Fe-4S] cluster</name>
        <dbReference type="ChEBI" id="CHEBI:49883"/>
        <note>4Fe-4S-S-AdoMet</note>
    </ligand>
</feature>
<keyword evidence="3 5" id="KW-0408">Iron</keyword>
<dbReference type="InterPro" id="IPR016431">
    <property type="entry name" value="Pyrv-formate_lyase-activ_prd"/>
</dbReference>
<dbReference type="PANTHER" id="PTHR43075:SF1">
    <property type="entry name" value="FORMATE LYASE ACTIVATING ENZYME, PUTATIVE (AFU_ORTHOLOGUE AFUA_2G15630)-RELATED"/>
    <property type="match status" value="1"/>
</dbReference>
<feature type="domain" description="Radical SAM core" evidence="6">
    <location>
        <begin position="57"/>
        <end position="224"/>
    </location>
</feature>
<dbReference type="GO" id="GO:0003824">
    <property type="term" value="F:catalytic activity"/>
    <property type="evidence" value="ECO:0007669"/>
    <property type="project" value="InterPro"/>
</dbReference>